<feature type="compositionally biased region" description="Low complexity" evidence="9">
    <location>
        <begin position="60"/>
        <end position="81"/>
    </location>
</feature>
<keyword evidence="7" id="KW-0391">Immunity</keyword>
<feature type="region of interest" description="Disordered" evidence="9">
    <location>
        <begin position="886"/>
        <end position="925"/>
    </location>
</feature>
<feature type="compositionally biased region" description="Low complexity" evidence="9">
    <location>
        <begin position="198"/>
        <end position="227"/>
    </location>
</feature>
<keyword evidence="10" id="KW-0812">Transmembrane</keyword>
<evidence type="ECO:0000259" key="12">
    <source>
        <dbReference type="PROSITE" id="PS51292"/>
    </source>
</evidence>
<dbReference type="SMART" id="SM00744">
    <property type="entry name" value="RINGv"/>
    <property type="match status" value="1"/>
</dbReference>
<dbReference type="PROSITE" id="PS01360">
    <property type="entry name" value="ZF_MYND_1"/>
    <property type="match status" value="1"/>
</dbReference>
<dbReference type="Pfam" id="PF12906">
    <property type="entry name" value="RINGv"/>
    <property type="match status" value="1"/>
</dbReference>
<evidence type="ECO:0000313" key="13">
    <source>
        <dbReference type="EMBL" id="KAL3772038.1"/>
    </source>
</evidence>
<feature type="transmembrane region" description="Helical" evidence="10">
    <location>
        <begin position="1051"/>
        <end position="1068"/>
    </location>
</feature>
<protein>
    <recommendedName>
        <fullName evidence="15">RING-CH-type domain-containing protein</fullName>
    </recommendedName>
</protein>
<feature type="compositionally biased region" description="Low complexity" evidence="9">
    <location>
        <begin position="29"/>
        <end position="51"/>
    </location>
</feature>
<dbReference type="InterPro" id="IPR011016">
    <property type="entry name" value="Znf_RING-CH"/>
</dbReference>
<feature type="region of interest" description="Disordered" evidence="9">
    <location>
        <begin position="498"/>
        <end position="633"/>
    </location>
</feature>
<feature type="compositionally biased region" description="Polar residues" evidence="9">
    <location>
        <begin position="886"/>
        <end position="895"/>
    </location>
</feature>
<feature type="compositionally biased region" description="Low complexity" evidence="9">
    <location>
        <begin position="912"/>
        <end position="925"/>
    </location>
</feature>
<keyword evidence="5 8" id="KW-0863">Zinc-finger</keyword>
<evidence type="ECO:0000256" key="1">
    <source>
        <dbReference type="ARBA" id="ARBA00004127"/>
    </source>
</evidence>
<evidence type="ECO:0000256" key="9">
    <source>
        <dbReference type="SAM" id="MobiDB-lite"/>
    </source>
</evidence>
<dbReference type="SUPFAM" id="SSF144232">
    <property type="entry name" value="HIT/MYND zinc finger-like"/>
    <property type="match status" value="1"/>
</dbReference>
<evidence type="ECO:0000256" key="3">
    <source>
        <dbReference type="ARBA" id="ARBA00004656"/>
    </source>
</evidence>
<dbReference type="GO" id="GO:0008270">
    <property type="term" value="F:zinc ion binding"/>
    <property type="evidence" value="ECO:0007669"/>
    <property type="project" value="UniProtKB-KW"/>
</dbReference>
<keyword evidence="6" id="KW-0862">Zinc</keyword>
<dbReference type="PROSITE" id="PS50865">
    <property type="entry name" value="ZF_MYND_2"/>
    <property type="match status" value="1"/>
</dbReference>
<evidence type="ECO:0000256" key="5">
    <source>
        <dbReference type="ARBA" id="ARBA00022771"/>
    </source>
</evidence>
<keyword evidence="10" id="KW-0472">Membrane</keyword>
<feature type="compositionally biased region" description="Low complexity" evidence="9">
    <location>
        <begin position="163"/>
        <end position="175"/>
    </location>
</feature>
<evidence type="ECO:0000256" key="8">
    <source>
        <dbReference type="PROSITE-ProRule" id="PRU00134"/>
    </source>
</evidence>
<dbReference type="SUPFAM" id="SSF57850">
    <property type="entry name" value="RING/U-box"/>
    <property type="match status" value="1"/>
</dbReference>
<feature type="region of interest" description="Disordered" evidence="9">
    <location>
        <begin position="196"/>
        <end position="236"/>
    </location>
</feature>
<feature type="region of interest" description="Disordered" evidence="9">
    <location>
        <begin position="27"/>
        <end position="103"/>
    </location>
</feature>
<dbReference type="Proteomes" id="UP001530293">
    <property type="component" value="Unassembled WGS sequence"/>
</dbReference>
<feature type="domain" description="RING-CH-type" evidence="12">
    <location>
        <begin position="920"/>
        <end position="992"/>
    </location>
</feature>
<evidence type="ECO:0000256" key="10">
    <source>
        <dbReference type="SAM" id="Phobius"/>
    </source>
</evidence>
<reference evidence="13 14" key="1">
    <citation type="submission" date="2024-10" db="EMBL/GenBank/DDBJ databases">
        <title>Updated reference genomes for cyclostephanoid diatoms.</title>
        <authorList>
            <person name="Roberts W.R."/>
            <person name="Alverson A.J."/>
        </authorList>
    </citation>
    <scope>NUCLEOTIDE SEQUENCE [LARGE SCALE GENOMIC DNA]</scope>
    <source>
        <strain evidence="13 14">AJA232-27</strain>
    </source>
</reference>
<organism evidence="13 14">
    <name type="scientific">Discostella pseudostelligera</name>
    <dbReference type="NCBI Taxonomy" id="259834"/>
    <lineage>
        <taxon>Eukaryota</taxon>
        <taxon>Sar</taxon>
        <taxon>Stramenopiles</taxon>
        <taxon>Ochrophyta</taxon>
        <taxon>Bacillariophyta</taxon>
        <taxon>Coscinodiscophyceae</taxon>
        <taxon>Thalassiosirophycidae</taxon>
        <taxon>Stephanodiscales</taxon>
        <taxon>Stephanodiscaceae</taxon>
        <taxon>Discostella</taxon>
    </lineage>
</organism>
<feature type="region of interest" description="Disordered" evidence="9">
    <location>
        <begin position="714"/>
        <end position="735"/>
    </location>
</feature>
<feature type="transmembrane region" description="Helical" evidence="10">
    <location>
        <begin position="1160"/>
        <end position="1179"/>
    </location>
</feature>
<feature type="compositionally biased region" description="Acidic residues" evidence="9">
    <location>
        <begin position="558"/>
        <end position="576"/>
    </location>
</feature>
<keyword evidence="4" id="KW-0479">Metal-binding</keyword>
<feature type="compositionally biased region" description="Polar residues" evidence="9">
    <location>
        <begin position="582"/>
        <end position="594"/>
    </location>
</feature>
<feature type="compositionally biased region" description="Low complexity" evidence="9">
    <location>
        <begin position="716"/>
        <end position="730"/>
    </location>
</feature>
<feature type="region of interest" description="Disordered" evidence="9">
    <location>
        <begin position="136"/>
        <end position="178"/>
    </location>
</feature>
<feature type="region of interest" description="Disordered" evidence="9">
    <location>
        <begin position="360"/>
        <end position="381"/>
    </location>
</feature>
<evidence type="ECO:0000256" key="4">
    <source>
        <dbReference type="ARBA" id="ARBA00022723"/>
    </source>
</evidence>
<dbReference type="EMBL" id="JALLBG020000017">
    <property type="protein sequence ID" value="KAL3772038.1"/>
    <property type="molecule type" value="Genomic_DNA"/>
</dbReference>
<comment type="subcellular location">
    <subcellularLocation>
        <location evidence="1">Endomembrane system</location>
        <topology evidence="1">Multi-pass membrane protein</topology>
    </subcellularLocation>
    <subcellularLocation>
        <location evidence="2">Endosome</location>
    </subcellularLocation>
    <subcellularLocation>
        <location evidence="3">Lysosome membrane</location>
    </subcellularLocation>
</comment>
<dbReference type="Gene3D" id="6.10.140.2220">
    <property type="match status" value="1"/>
</dbReference>
<keyword evidence="14" id="KW-1185">Reference proteome</keyword>
<sequence>MPIYLCQPGLSTKEPWRHGIQVYARPFPTSTNTAYSSSPSSSYNYNRPPSSSHEHHQHHQQQQPHAQAVIAAASSSSASASVGDRLHSLGDSGSGGPNPDNAPEQIVVILPTRNYDGNNDDDHDDISTTAVSSSSAAAVAVAAPTPTTTTATNVRRRARSDADAGGSSSGSSGSSRMERRHNNFIMSLLQNYLNEHLSSSSSTSPPPTSSTTSTTTSTITSPSQSLSNGENDDRVLIFCPPSTADIRSEGNTNEEKDNTLNYCEWIARTLVQDGYRAIALRGKDTTTTISSTTTTDIRGNDGREERLRDWEYVVEEFISGRSNILVVEGGGVRSNADQQGGGEAEEFIRGKILTTSTIAEHQTHPSDDDDEDDSDSSGGGAVVGGIVAGGPFLVHRRGTHRRQEHPQHPQPKIDIAMVINLDLSHIDIRRYSTRLFYTKKLVVSLFHPSPTRPFNNTNEDTTTNTPTASSTIPLLSVKDLVGILRKYRQNIPGELLSLAPPPPLMSPNRRHHRQHHRQRHHHHQHRVGGIGDALSVVGGGGGGGDAGDEVGRNFEVGNDGEDDNIDADNDEDDYEDGPARMRSTTSQRGQQYLHTTTNNNNIRNTTTMVRSHSSSGSGGDDDDFGNDGDNDSERFVMLQSSSSRVPMSQSGHAHFLPAIQHVVRPNPVRRLRHAEVVLVDQCLTAYGKTWLRLRWPGELGGFAGFVAVGGGGGLRRGTTGDVGDSGGTSSSEKKEDAILCQEVTDPASSAPTTAMARPIPPQISSLSCPETNEYYPSSLVMKLLPLYDDGLSANQIGDDEGALVGTLVMDNGEPVFCRICREGLHDVDYGLETATPASATLQQTGVIADVGGGEVAVSEQNTSAPPTMASAPARSGAFINAAIDAQDSNSSGSISEQDDQRRSKSLPTTNITQSSSTLPSQQSTSQQLLVNLPPLVLHHPTAENPLLAPCDCTGSMAFVHYLCVEQWRCRSRHPGARNGLNCETCGAEYTLPPPPSRPASRHDGLGMAGPNGINIMAEDEWLDAMPPHVLAALRRPHPAWQLGAWVVRKRWLRPVVPILVSPLVALYCRARRTLKKRGVSRRRWACSLCRRRARWKCVRCLRSYYCSRQCQNVSWHIVHKHVCYKPVRFWWSVAIYTMCTFLLVPRLLQNFPIYDAMVTLLPINFIALGIVGGGIASSTKRSLGIDIRGRILEIIVVVLTLLLTLVSSGLVRGYFGDASRCWGASSSWPRFTEQSMLGGPFHLPLLNNLLIDIPLRQLQKWYLKWDFILSKFGFVSRRFICAPTPDGNTDYFTVGCSPSTRSIKPQFYLEDDKCSADMSLVVNVWIAAIGVLLIRNLTRQLRGARRNIAVLAAGHRRPHQHQD</sequence>
<dbReference type="GO" id="GO:0002376">
    <property type="term" value="P:immune system process"/>
    <property type="evidence" value="ECO:0007669"/>
    <property type="project" value="UniProtKB-KW"/>
</dbReference>
<feature type="transmembrane region" description="Helical" evidence="10">
    <location>
        <begin position="1191"/>
        <end position="1215"/>
    </location>
</feature>
<evidence type="ECO:0008006" key="15">
    <source>
        <dbReference type="Google" id="ProtNLM"/>
    </source>
</evidence>
<keyword evidence="10" id="KW-1133">Transmembrane helix</keyword>
<accession>A0ABD3N7F3</accession>
<evidence type="ECO:0000259" key="11">
    <source>
        <dbReference type="PROSITE" id="PS50865"/>
    </source>
</evidence>
<comment type="caution">
    <text evidence="13">The sequence shown here is derived from an EMBL/GenBank/DDBJ whole genome shotgun (WGS) entry which is preliminary data.</text>
</comment>
<name>A0ABD3N7F3_9STRA</name>
<evidence type="ECO:0000313" key="14">
    <source>
        <dbReference type="Proteomes" id="UP001530293"/>
    </source>
</evidence>
<gene>
    <name evidence="13" type="ORF">ACHAWU_008060</name>
</gene>
<feature type="transmembrane region" description="Helical" evidence="10">
    <location>
        <begin position="1318"/>
        <end position="1337"/>
    </location>
</feature>
<feature type="compositionally biased region" description="Acidic residues" evidence="9">
    <location>
        <begin position="619"/>
        <end position="630"/>
    </location>
</feature>
<feature type="compositionally biased region" description="Low complexity" evidence="9">
    <location>
        <begin position="595"/>
        <end position="607"/>
    </location>
</feature>
<evidence type="ECO:0000256" key="6">
    <source>
        <dbReference type="ARBA" id="ARBA00022833"/>
    </source>
</evidence>
<dbReference type="PROSITE" id="PS51292">
    <property type="entry name" value="ZF_RING_CH"/>
    <property type="match status" value="1"/>
</dbReference>
<feature type="compositionally biased region" description="Basic residues" evidence="9">
    <location>
        <begin position="508"/>
        <end position="526"/>
    </location>
</feature>
<dbReference type="GO" id="GO:0005768">
    <property type="term" value="C:endosome"/>
    <property type="evidence" value="ECO:0007669"/>
    <property type="project" value="UniProtKB-SubCell"/>
</dbReference>
<evidence type="ECO:0000256" key="2">
    <source>
        <dbReference type="ARBA" id="ARBA00004177"/>
    </source>
</evidence>
<proteinExistence type="predicted"/>
<feature type="domain" description="MYND-type" evidence="11">
    <location>
        <begin position="1086"/>
        <end position="1123"/>
    </location>
</feature>
<feature type="compositionally biased region" description="Low complexity" evidence="9">
    <location>
        <begin position="136"/>
        <end position="152"/>
    </location>
</feature>
<dbReference type="Gene3D" id="3.30.40.10">
    <property type="entry name" value="Zinc/RING finger domain, C3HC4 (zinc finger)"/>
    <property type="match status" value="1"/>
</dbReference>
<dbReference type="InterPro" id="IPR013083">
    <property type="entry name" value="Znf_RING/FYVE/PHD"/>
</dbReference>
<feature type="transmembrane region" description="Helical" evidence="10">
    <location>
        <begin position="1129"/>
        <end position="1148"/>
    </location>
</feature>
<dbReference type="PANTHER" id="PTHR45981">
    <property type="entry name" value="LD02310P"/>
    <property type="match status" value="1"/>
</dbReference>
<dbReference type="InterPro" id="IPR002893">
    <property type="entry name" value="Znf_MYND"/>
</dbReference>
<evidence type="ECO:0000256" key="7">
    <source>
        <dbReference type="ARBA" id="ARBA00022859"/>
    </source>
</evidence>
<dbReference type="GO" id="GO:0005765">
    <property type="term" value="C:lysosomal membrane"/>
    <property type="evidence" value="ECO:0007669"/>
    <property type="project" value="UniProtKB-SubCell"/>
</dbReference>